<evidence type="ECO:0000259" key="8">
    <source>
        <dbReference type="PROSITE" id="PS50110"/>
    </source>
</evidence>
<feature type="domain" description="OmpR/PhoB-type" evidence="9">
    <location>
        <begin position="150"/>
        <end position="249"/>
    </location>
</feature>
<dbReference type="InterPro" id="IPR001867">
    <property type="entry name" value="OmpR/PhoB-type_DNA-bd"/>
</dbReference>
<evidence type="ECO:0000256" key="7">
    <source>
        <dbReference type="PROSITE-ProRule" id="PRU01091"/>
    </source>
</evidence>
<evidence type="ECO:0000256" key="3">
    <source>
        <dbReference type="ARBA" id="ARBA00023015"/>
    </source>
</evidence>
<dbReference type="Gene3D" id="3.40.50.2300">
    <property type="match status" value="1"/>
</dbReference>
<evidence type="ECO:0000256" key="1">
    <source>
        <dbReference type="ARBA" id="ARBA00022553"/>
    </source>
</evidence>
<dbReference type="Gene3D" id="1.10.10.10">
    <property type="entry name" value="Winged helix-like DNA-binding domain superfamily/Winged helix DNA-binding domain"/>
    <property type="match status" value="1"/>
</dbReference>
<reference evidence="10" key="1">
    <citation type="submission" date="2007-04" db="EMBL/GenBank/DDBJ databases">
        <authorList>
            <consortium name="US DOE Joint Genome Institute"/>
            <person name="Copeland A."/>
            <person name="Lucas S."/>
            <person name="Lapidus A."/>
            <person name="Barry K."/>
            <person name="Detter J.C."/>
            <person name="Glavina del Rio T."/>
            <person name="Hammon N."/>
            <person name="Israni S."/>
            <person name="Dalin E."/>
            <person name="Tice H."/>
            <person name="Pitluck S."/>
            <person name="Chain P."/>
            <person name="Malfatti S."/>
            <person name="Shin M."/>
            <person name="Vergez L."/>
            <person name="Schmutz J."/>
            <person name="Larimer F."/>
            <person name="Land M."/>
            <person name="Hauser L."/>
            <person name="Kyrpides N."/>
            <person name="Mikhailova N."/>
            <person name="Miller C."/>
            <person name="Richardson P."/>
        </authorList>
    </citation>
    <scope>NUCLEOTIDE SEQUENCE</scope>
    <source>
        <strain evidence="10">PYR-GCK</strain>
    </source>
</reference>
<feature type="DNA-binding region" description="OmpR/PhoB-type" evidence="7">
    <location>
        <begin position="150"/>
        <end position="249"/>
    </location>
</feature>
<dbReference type="InterPro" id="IPR001789">
    <property type="entry name" value="Sig_transdc_resp-reg_receiver"/>
</dbReference>
<dbReference type="KEGG" id="mgi:Mflv_3887"/>
<evidence type="ECO:0000259" key="9">
    <source>
        <dbReference type="PROSITE" id="PS51755"/>
    </source>
</evidence>
<dbReference type="eggNOG" id="COG0745">
    <property type="taxonomic scope" value="Bacteria"/>
</dbReference>
<accession>A4TCV9</accession>
<keyword evidence="3" id="KW-0805">Transcription regulation</keyword>
<gene>
    <name evidence="10" type="ordered locus">Mflv_3887</name>
</gene>
<evidence type="ECO:0000313" key="10">
    <source>
        <dbReference type="EMBL" id="ABP46358.1"/>
    </source>
</evidence>
<organism evidence="10">
    <name type="scientific">Mycolicibacterium gilvum (strain PYR-GCK)</name>
    <name type="common">Mycobacterium gilvum (strain PYR-GCK)</name>
    <dbReference type="NCBI Taxonomy" id="350054"/>
    <lineage>
        <taxon>Bacteria</taxon>
        <taxon>Bacillati</taxon>
        <taxon>Actinomycetota</taxon>
        <taxon>Actinomycetes</taxon>
        <taxon>Mycobacteriales</taxon>
        <taxon>Mycobacteriaceae</taxon>
        <taxon>Mycolicibacterium</taxon>
    </lineage>
</organism>
<reference evidence="10" key="2">
    <citation type="journal article" date="2013" name="PLoS ONE">
        <title>A Gene Expression Study of the Activities of Aromatic Ring-Cleavage Dioxygenases in Mycobacterium gilvum PYR-GCK to Changes in Salinity and pH during Pyrene Degradation.</title>
        <authorList>
            <person name="Badejo A.C."/>
            <person name="Badejo A.O."/>
            <person name="Shin K.H."/>
            <person name="Chai Y.G."/>
        </authorList>
    </citation>
    <scope>NUCLEOTIDE SEQUENCE [LARGE SCALE GENOMIC DNA]</scope>
    <source>
        <strain evidence="10">PYR-GCK</strain>
    </source>
</reference>
<evidence type="ECO:0000256" key="6">
    <source>
        <dbReference type="PROSITE-ProRule" id="PRU00169"/>
    </source>
</evidence>
<dbReference type="Pfam" id="PF00486">
    <property type="entry name" value="Trans_reg_C"/>
    <property type="match status" value="1"/>
</dbReference>
<evidence type="ECO:0000256" key="4">
    <source>
        <dbReference type="ARBA" id="ARBA00023125"/>
    </source>
</evidence>
<proteinExistence type="predicted"/>
<dbReference type="PANTHER" id="PTHR48111">
    <property type="entry name" value="REGULATOR OF RPOS"/>
    <property type="match status" value="1"/>
</dbReference>
<dbReference type="GO" id="GO:0000156">
    <property type="term" value="F:phosphorelay response regulator activity"/>
    <property type="evidence" value="ECO:0007669"/>
    <property type="project" value="TreeGrafter"/>
</dbReference>
<dbReference type="SUPFAM" id="SSF52172">
    <property type="entry name" value="CheY-like"/>
    <property type="match status" value="1"/>
</dbReference>
<dbReference type="Gene3D" id="6.10.250.690">
    <property type="match status" value="1"/>
</dbReference>
<evidence type="ECO:0000256" key="2">
    <source>
        <dbReference type="ARBA" id="ARBA00023012"/>
    </source>
</evidence>
<feature type="domain" description="Response regulatory" evidence="8">
    <location>
        <begin position="19"/>
        <end position="132"/>
    </location>
</feature>
<dbReference type="EMBL" id="CP000656">
    <property type="protein sequence ID" value="ABP46358.1"/>
    <property type="molecule type" value="Genomic_DNA"/>
</dbReference>
<dbReference type="InterPro" id="IPR036388">
    <property type="entry name" value="WH-like_DNA-bd_sf"/>
</dbReference>
<dbReference type="SUPFAM" id="SSF46894">
    <property type="entry name" value="C-terminal effector domain of the bipartite response regulators"/>
    <property type="match status" value="1"/>
</dbReference>
<dbReference type="InterPro" id="IPR016032">
    <property type="entry name" value="Sig_transdc_resp-reg_C-effctor"/>
</dbReference>
<keyword evidence="2" id="KW-0902">Two-component regulatory system</keyword>
<dbReference type="FunFam" id="1.10.10.10:FF:000018">
    <property type="entry name" value="DNA-binding response regulator ResD"/>
    <property type="match status" value="1"/>
</dbReference>
<sequence length="251" mass="27676">MSTMDHPQGSPSEHSRGYRALVVDDEVPLAEVVASYLQREQFDAVVADNGVDAIALARDFDPDVVILDLGLPGIDGLEVCRSLRTFSDAYVVMLTARDTELDTVLGLTVGADDYVTKPFSPRELVARIRAMLRRPRLLQSPPTGADREVTPPRRFGALSIDVAAREVRIADDPILLTRTEFDILQALSGRPGIVLSRRQLLEIIRDEPWVGNDQLVDVHIGHLRRKLGDDAARPRYIATVRGVGYRMGTGA</sequence>
<dbReference type="FunFam" id="3.40.50.2300:FF:000001">
    <property type="entry name" value="DNA-binding response regulator PhoB"/>
    <property type="match status" value="1"/>
</dbReference>
<dbReference type="STRING" id="350054.Mflv_3887"/>
<dbReference type="InterPro" id="IPR011006">
    <property type="entry name" value="CheY-like_superfamily"/>
</dbReference>
<protein>
    <submittedName>
        <fullName evidence="10">Two component transcriptional regulator, winged helix family</fullName>
    </submittedName>
</protein>
<dbReference type="GO" id="GO:0000976">
    <property type="term" value="F:transcription cis-regulatory region binding"/>
    <property type="evidence" value="ECO:0007669"/>
    <property type="project" value="TreeGrafter"/>
</dbReference>
<dbReference type="HOGENOM" id="CLU_000445_30_4_11"/>
<dbReference type="PROSITE" id="PS51755">
    <property type="entry name" value="OMPR_PHOB"/>
    <property type="match status" value="1"/>
</dbReference>
<evidence type="ECO:0000256" key="5">
    <source>
        <dbReference type="ARBA" id="ARBA00023163"/>
    </source>
</evidence>
<keyword evidence="1 6" id="KW-0597">Phosphoprotein</keyword>
<keyword evidence="4 7" id="KW-0238">DNA-binding</keyword>
<dbReference type="Pfam" id="PF00072">
    <property type="entry name" value="Response_reg"/>
    <property type="match status" value="1"/>
</dbReference>
<dbReference type="PANTHER" id="PTHR48111:SF4">
    <property type="entry name" value="DNA-BINDING DUAL TRANSCRIPTIONAL REGULATOR OMPR"/>
    <property type="match status" value="1"/>
</dbReference>
<dbReference type="CDD" id="cd00383">
    <property type="entry name" value="trans_reg_C"/>
    <property type="match status" value="1"/>
</dbReference>
<dbReference type="PROSITE" id="PS50110">
    <property type="entry name" value="RESPONSE_REGULATORY"/>
    <property type="match status" value="1"/>
</dbReference>
<dbReference type="GO" id="GO:0006355">
    <property type="term" value="P:regulation of DNA-templated transcription"/>
    <property type="evidence" value="ECO:0007669"/>
    <property type="project" value="InterPro"/>
</dbReference>
<feature type="modified residue" description="4-aspartylphosphate" evidence="6">
    <location>
        <position position="68"/>
    </location>
</feature>
<dbReference type="SMART" id="SM00448">
    <property type="entry name" value="REC"/>
    <property type="match status" value="1"/>
</dbReference>
<dbReference type="InterPro" id="IPR039420">
    <property type="entry name" value="WalR-like"/>
</dbReference>
<dbReference type="GO" id="GO:0032993">
    <property type="term" value="C:protein-DNA complex"/>
    <property type="evidence" value="ECO:0007669"/>
    <property type="project" value="TreeGrafter"/>
</dbReference>
<dbReference type="SMART" id="SM00862">
    <property type="entry name" value="Trans_reg_C"/>
    <property type="match status" value="1"/>
</dbReference>
<dbReference type="AlphaFoldDB" id="A4TCV9"/>
<keyword evidence="5" id="KW-0804">Transcription</keyword>
<dbReference type="OrthoDB" id="4481605at2"/>
<dbReference type="GO" id="GO:0005829">
    <property type="term" value="C:cytosol"/>
    <property type="evidence" value="ECO:0007669"/>
    <property type="project" value="TreeGrafter"/>
</dbReference>
<name>A4TCV9_MYCGI</name>